<dbReference type="Proteomes" id="UP000070326">
    <property type="component" value="Unassembled WGS sequence"/>
</dbReference>
<comment type="caution">
    <text evidence="2">The sequence shown here is derived from an EMBL/GenBank/DDBJ whole genome shotgun (WGS) entry which is preliminary data.</text>
</comment>
<evidence type="ECO:0000313" key="3">
    <source>
        <dbReference type="Proteomes" id="UP000070326"/>
    </source>
</evidence>
<protein>
    <submittedName>
        <fullName evidence="2">Uncharacterized protein</fullName>
    </submittedName>
</protein>
<reference evidence="2 3" key="1">
    <citation type="submission" date="2016-02" db="EMBL/GenBank/DDBJ databases">
        <authorList>
            <person name="Wen L."/>
            <person name="He K."/>
            <person name="Yang H."/>
        </authorList>
    </citation>
    <scope>NUCLEOTIDE SEQUENCE [LARGE SCALE GENOMIC DNA]</scope>
    <source>
        <strain evidence="2 3">MJR8628A</strain>
    </source>
</reference>
<dbReference type="STRING" id="1261.HMPREF3195_00361"/>
<organism evidence="2 3">
    <name type="scientific">Peptostreptococcus anaerobius</name>
    <dbReference type="NCBI Taxonomy" id="1261"/>
    <lineage>
        <taxon>Bacteria</taxon>
        <taxon>Bacillati</taxon>
        <taxon>Bacillota</taxon>
        <taxon>Clostridia</taxon>
        <taxon>Peptostreptococcales</taxon>
        <taxon>Peptostreptococcaceae</taxon>
        <taxon>Peptostreptococcus</taxon>
    </lineage>
</organism>
<keyword evidence="1" id="KW-0472">Membrane</keyword>
<keyword evidence="1" id="KW-0812">Transmembrane</keyword>
<evidence type="ECO:0000313" key="2">
    <source>
        <dbReference type="EMBL" id="KXI14192.1"/>
    </source>
</evidence>
<feature type="transmembrane region" description="Helical" evidence="1">
    <location>
        <begin position="40"/>
        <end position="58"/>
    </location>
</feature>
<dbReference type="PATRIC" id="fig|1261.5.peg.367"/>
<dbReference type="EMBL" id="LSQZ01000013">
    <property type="protein sequence ID" value="KXI14192.1"/>
    <property type="molecule type" value="Genomic_DNA"/>
</dbReference>
<evidence type="ECO:0000256" key="1">
    <source>
        <dbReference type="SAM" id="Phobius"/>
    </source>
</evidence>
<name>A0A135YXQ6_9FIRM</name>
<proteinExistence type="predicted"/>
<gene>
    <name evidence="2" type="ORF">HMPREF3195_00361</name>
</gene>
<keyword evidence="1" id="KW-1133">Transmembrane helix</keyword>
<accession>A0A135YXQ6</accession>
<dbReference type="AlphaFoldDB" id="A0A135YXQ6"/>
<sequence length="59" mass="7040">MTRRIFYVSILYLVYVNAIMDLLILLVGQKINVDRINHNLVIKAINVIYYLLFNFNHID</sequence>
<feature type="transmembrane region" description="Helical" evidence="1">
    <location>
        <begin position="6"/>
        <end position="28"/>
    </location>
</feature>